<protein>
    <recommendedName>
        <fullName evidence="5">Oxygen sensor histidine kinase NreB</fullName>
        <ecNumber evidence="4">2.7.13.3</ecNumber>
    </recommendedName>
    <alternativeName>
        <fullName evidence="18">Nitrogen regulation protein B</fullName>
    </alternativeName>
</protein>
<keyword evidence="12 21" id="KW-0418">Kinase</keyword>
<keyword evidence="6" id="KW-0004">4Fe-4S</keyword>
<keyword evidence="16" id="KW-0411">Iron-sulfur</keyword>
<keyword evidence="15" id="KW-0902">Two-component regulatory system</keyword>
<evidence type="ECO:0000256" key="12">
    <source>
        <dbReference type="ARBA" id="ARBA00022777"/>
    </source>
</evidence>
<dbReference type="GO" id="GO:0051539">
    <property type="term" value="F:4 iron, 4 sulfur cluster binding"/>
    <property type="evidence" value="ECO:0007669"/>
    <property type="project" value="UniProtKB-KW"/>
</dbReference>
<sequence>MDGSPGYQVALIIAVGTVAMLLLSVAIIMFMVFYQKKMIQEQMKHQQLELDYQQKMMEAALESQENERRRVAGDLHDSIGGMLSTIRVGLSTLARQIPDPESIEQPKQMLDDTIASVRQISRDLMPSTLEKFGLVQAVREICDRFQATSLLPVVFHEEGDVPALDPKKELMIFRIIQELINNAIKHSQATGIQVSIYSIQNLRVEVEDDGVGFEIEVQRNVTHSGKGLGLFNIENRVRLLNAHLDFEPHRKKGSKITLTIPHEALV</sequence>
<dbReference type="GO" id="GO:0016020">
    <property type="term" value="C:membrane"/>
    <property type="evidence" value="ECO:0007669"/>
    <property type="project" value="InterPro"/>
</dbReference>
<dbReference type="InterPro" id="IPR003594">
    <property type="entry name" value="HATPase_dom"/>
</dbReference>
<comment type="function">
    <text evidence="17">Member of the two-component regulatory system NreB/NreC involved in the control of dissimilatory nitrate/nitrite reduction in response to oxygen. NreB functions as a direct oxygen sensor histidine kinase which is autophosphorylated, in the absence of oxygen, probably at the conserved histidine residue, and transfers its phosphate group probably to a conserved aspartate residue of NreC. NreB/NreC activates the expression of the nitrate (narGHJI) and nitrite (nir) reductase operons, as well as the putative nitrate transporter gene narT.</text>
</comment>
<evidence type="ECO:0000256" key="18">
    <source>
        <dbReference type="ARBA" id="ARBA00030800"/>
    </source>
</evidence>
<feature type="domain" description="Histidine kinase" evidence="20">
    <location>
        <begin position="74"/>
        <end position="264"/>
    </location>
</feature>
<dbReference type="GO" id="GO:0046872">
    <property type="term" value="F:metal ion binding"/>
    <property type="evidence" value="ECO:0007669"/>
    <property type="project" value="UniProtKB-KW"/>
</dbReference>
<dbReference type="Pfam" id="PF02518">
    <property type="entry name" value="HATPase_c"/>
    <property type="match status" value="1"/>
</dbReference>
<comment type="catalytic activity">
    <reaction evidence="1">
        <text>ATP + protein L-histidine = ADP + protein N-phospho-L-histidine.</text>
        <dbReference type="EC" id="2.7.13.3"/>
    </reaction>
</comment>
<evidence type="ECO:0000256" key="15">
    <source>
        <dbReference type="ARBA" id="ARBA00023012"/>
    </source>
</evidence>
<dbReference type="SMART" id="SM00387">
    <property type="entry name" value="HATPase_c"/>
    <property type="match status" value="1"/>
</dbReference>
<dbReference type="AlphaFoldDB" id="A0A1M5XEQ0"/>
<dbReference type="InterPro" id="IPR011712">
    <property type="entry name" value="Sig_transdc_His_kin_sub3_dim/P"/>
</dbReference>
<evidence type="ECO:0000256" key="9">
    <source>
        <dbReference type="ARBA" id="ARBA00022679"/>
    </source>
</evidence>
<name>A0A1M5XEQ0_9BACT</name>
<evidence type="ECO:0000256" key="1">
    <source>
        <dbReference type="ARBA" id="ARBA00000085"/>
    </source>
</evidence>
<keyword evidence="7" id="KW-0963">Cytoplasm</keyword>
<dbReference type="OrthoDB" id="9760839at2"/>
<keyword evidence="9" id="KW-0808">Transferase</keyword>
<dbReference type="CDD" id="cd16917">
    <property type="entry name" value="HATPase_UhpB-NarQ-NarX-like"/>
    <property type="match status" value="1"/>
</dbReference>
<dbReference type="SUPFAM" id="SSF55874">
    <property type="entry name" value="ATPase domain of HSP90 chaperone/DNA topoisomerase II/histidine kinase"/>
    <property type="match status" value="1"/>
</dbReference>
<evidence type="ECO:0000256" key="7">
    <source>
        <dbReference type="ARBA" id="ARBA00022490"/>
    </source>
</evidence>
<dbReference type="EMBL" id="FQWQ01000006">
    <property type="protein sequence ID" value="SHH98266.1"/>
    <property type="molecule type" value="Genomic_DNA"/>
</dbReference>
<dbReference type="Proteomes" id="UP000184212">
    <property type="component" value="Unassembled WGS sequence"/>
</dbReference>
<dbReference type="Gene3D" id="1.20.5.1930">
    <property type="match status" value="1"/>
</dbReference>
<organism evidence="21 22">
    <name type="scientific">Chryseolinea serpens</name>
    <dbReference type="NCBI Taxonomy" id="947013"/>
    <lineage>
        <taxon>Bacteria</taxon>
        <taxon>Pseudomonadati</taxon>
        <taxon>Bacteroidota</taxon>
        <taxon>Cytophagia</taxon>
        <taxon>Cytophagales</taxon>
        <taxon>Fulvivirgaceae</taxon>
        <taxon>Chryseolinea</taxon>
    </lineage>
</organism>
<dbReference type="PROSITE" id="PS50109">
    <property type="entry name" value="HIS_KIN"/>
    <property type="match status" value="1"/>
</dbReference>
<dbReference type="EC" id="2.7.13.3" evidence="4"/>
<keyword evidence="19" id="KW-0812">Transmembrane</keyword>
<evidence type="ECO:0000256" key="2">
    <source>
        <dbReference type="ARBA" id="ARBA00001966"/>
    </source>
</evidence>
<dbReference type="InterPro" id="IPR005467">
    <property type="entry name" value="His_kinase_dom"/>
</dbReference>
<evidence type="ECO:0000256" key="11">
    <source>
        <dbReference type="ARBA" id="ARBA00022741"/>
    </source>
</evidence>
<dbReference type="InterPro" id="IPR036890">
    <property type="entry name" value="HATPase_C_sf"/>
</dbReference>
<evidence type="ECO:0000256" key="10">
    <source>
        <dbReference type="ARBA" id="ARBA00022723"/>
    </source>
</evidence>
<evidence type="ECO:0000256" key="3">
    <source>
        <dbReference type="ARBA" id="ARBA00004496"/>
    </source>
</evidence>
<gene>
    <name evidence="21" type="ORF">SAMN04488109_6463</name>
</gene>
<comment type="subcellular location">
    <subcellularLocation>
        <location evidence="3">Cytoplasm</location>
    </subcellularLocation>
</comment>
<keyword evidence="11" id="KW-0547">Nucleotide-binding</keyword>
<evidence type="ECO:0000256" key="13">
    <source>
        <dbReference type="ARBA" id="ARBA00022840"/>
    </source>
</evidence>
<evidence type="ECO:0000313" key="21">
    <source>
        <dbReference type="EMBL" id="SHH98266.1"/>
    </source>
</evidence>
<dbReference type="Pfam" id="PF07730">
    <property type="entry name" value="HisKA_3"/>
    <property type="match status" value="1"/>
</dbReference>
<dbReference type="InterPro" id="IPR004358">
    <property type="entry name" value="Sig_transdc_His_kin-like_C"/>
</dbReference>
<dbReference type="Gene3D" id="3.30.565.10">
    <property type="entry name" value="Histidine kinase-like ATPase, C-terminal domain"/>
    <property type="match status" value="1"/>
</dbReference>
<evidence type="ECO:0000259" key="20">
    <source>
        <dbReference type="PROSITE" id="PS50109"/>
    </source>
</evidence>
<evidence type="ECO:0000256" key="17">
    <source>
        <dbReference type="ARBA" id="ARBA00024827"/>
    </source>
</evidence>
<dbReference type="GO" id="GO:0005737">
    <property type="term" value="C:cytoplasm"/>
    <property type="evidence" value="ECO:0007669"/>
    <property type="project" value="UniProtKB-SubCell"/>
</dbReference>
<evidence type="ECO:0000313" key="22">
    <source>
        <dbReference type="Proteomes" id="UP000184212"/>
    </source>
</evidence>
<evidence type="ECO:0000256" key="8">
    <source>
        <dbReference type="ARBA" id="ARBA00022553"/>
    </source>
</evidence>
<evidence type="ECO:0000256" key="19">
    <source>
        <dbReference type="SAM" id="Phobius"/>
    </source>
</evidence>
<accession>A0A1M5XEQ0</accession>
<evidence type="ECO:0000256" key="5">
    <source>
        <dbReference type="ARBA" id="ARBA00017322"/>
    </source>
</evidence>
<evidence type="ECO:0000256" key="14">
    <source>
        <dbReference type="ARBA" id="ARBA00023004"/>
    </source>
</evidence>
<proteinExistence type="predicted"/>
<feature type="transmembrane region" description="Helical" evidence="19">
    <location>
        <begin position="6"/>
        <end position="34"/>
    </location>
</feature>
<dbReference type="STRING" id="947013.SAMN04488109_6463"/>
<dbReference type="RefSeq" id="WP_073142857.1">
    <property type="nucleotide sequence ID" value="NZ_FQWQ01000006.1"/>
</dbReference>
<keyword evidence="14" id="KW-0408">Iron</keyword>
<dbReference type="PANTHER" id="PTHR24421">
    <property type="entry name" value="NITRATE/NITRITE SENSOR PROTEIN NARX-RELATED"/>
    <property type="match status" value="1"/>
</dbReference>
<dbReference type="GO" id="GO:0000155">
    <property type="term" value="F:phosphorelay sensor kinase activity"/>
    <property type="evidence" value="ECO:0007669"/>
    <property type="project" value="InterPro"/>
</dbReference>
<keyword evidence="10" id="KW-0479">Metal-binding</keyword>
<keyword evidence="22" id="KW-1185">Reference proteome</keyword>
<dbReference type="GO" id="GO:0046983">
    <property type="term" value="F:protein dimerization activity"/>
    <property type="evidence" value="ECO:0007669"/>
    <property type="project" value="InterPro"/>
</dbReference>
<dbReference type="GO" id="GO:0005524">
    <property type="term" value="F:ATP binding"/>
    <property type="evidence" value="ECO:0007669"/>
    <property type="project" value="UniProtKB-KW"/>
</dbReference>
<dbReference type="InterPro" id="IPR050482">
    <property type="entry name" value="Sensor_HK_TwoCompSys"/>
</dbReference>
<reference evidence="21 22" key="1">
    <citation type="submission" date="2016-11" db="EMBL/GenBank/DDBJ databases">
        <authorList>
            <person name="Jaros S."/>
            <person name="Januszkiewicz K."/>
            <person name="Wedrychowicz H."/>
        </authorList>
    </citation>
    <scope>NUCLEOTIDE SEQUENCE [LARGE SCALE GENOMIC DNA]</scope>
    <source>
        <strain evidence="21 22">DSM 24574</strain>
    </source>
</reference>
<dbReference type="PANTHER" id="PTHR24421:SF10">
    <property type="entry name" value="NITRATE_NITRITE SENSOR PROTEIN NARQ"/>
    <property type="match status" value="1"/>
</dbReference>
<keyword evidence="19" id="KW-0472">Membrane</keyword>
<comment type="cofactor">
    <cofactor evidence="2">
        <name>[4Fe-4S] cluster</name>
        <dbReference type="ChEBI" id="CHEBI:49883"/>
    </cofactor>
</comment>
<keyword evidence="13" id="KW-0067">ATP-binding</keyword>
<keyword evidence="19" id="KW-1133">Transmembrane helix</keyword>
<keyword evidence="8" id="KW-0597">Phosphoprotein</keyword>
<evidence type="ECO:0000256" key="4">
    <source>
        <dbReference type="ARBA" id="ARBA00012438"/>
    </source>
</evidence>
<dbReference type="PRINTS" id="PR00344">
    <property type="entry name" value="BCTRLSENSOR"/>
</dbReference>
<evidence type="ECO:0000256" key="6">
    <source>
        <dbReference type="ARBA" id="ARBA00022485"/>
    </source>
</evidence>
<evidence type="ECO:0000256" key="16">
    <source>
        <dbReference type="ARBA" id="ARBA00023014"/>
    </source>
</evidence>